<evidence type="ECO:0000313" key="3">
    <source>
        <dbReference type="Proteomes" id="UP001596990"/>
    </source>
</evidence>
<name>A0ABW3L365_9BACI</name>
<evidence type="ECO:0000256" key="1">
    <source>
        <dbReference type="SAM" id="Phobius"/>
    </source>
</evidence>
<reference evidence="3" key="1">
    <citation type="journal article" date="2019" name="Int. J. Syst. Evol. Microbiol.">
        <title>The Global Catalogue of Microorganisms (GCM) 10K type strain sequencing project: providing services to taxonomists for standard genome sequencing and annotation.</title>
        <authorList>
            <consortium name="The Broad Institute Genomics Platform"/>
            <consortium name="The Broad Institute Genome Sequencing Center for Infectious Disease"/>
            <person name="Wu L."/>
            <person name="Ma J."/>
        </authorList>
    </citation>
    <scope>NUCLEOTIDE SEQUENCE [LARGE SCALE GENOMIC DNA]</scope>
    <source>
        <strain evidence="3">CCUG 56607</strain>
    </source>
</reference>
<dbReference type="RefSeq" id="WP_386061432.1">
    <property type="nucleotide sequence ID" value="NZ_JBHTKL010000005.1"/>
</dbReference>
<comment type="caution">
    <text evidence="2">The sequence shown here is derived from an EMBL/GenBank/DDBJ whole genome shotgun (WGS) entry which is preliminary data.</text>
</comment>
<accession>A0ABW3L365</accession>
<feature type="transmembrane region" description="Helical" evidence="1">
    <location>
        <begin position="37"/>
        <end position="57"/>
    </location>
</feature>
<keyword evidence="1" id="KW-1133">Transmembrane helix</keyword>
<keyword evidence="1" id="KW-0812">Transmembrane</keyword>
<dbReference type="EMBL" id="JBHTKL010000005">
    <property type="protein sequence ID" value="MFD1020222.1"/>
    <property type="molecule type" value="Genomic_DNA"/>
</dbReference>
<evidence type="ECO:0008006" key="4">
    <source>
        <dbReference type="Google" id="ProtNLM"/>
    </source>
</evidence>
<dbReference type="Proteomes" id="UP001596990">
    <property type="component" value="Unassembled WGS sequence"/>
</dbReference>
<feature type="transmembrane region" description="Helical" evidence="1">
    <location>
        <begin position="12"/>
        <end position="31"/>
    </location>
</feature>
<organism evidence="2 3">
    <name type="scientific">Thalassobacillus hwangdonensis</name>
    <dbReference type="NCBI Taxonomy" id="546108"/>
    <lineage>
        <taxon>Bacteria</taxon>
        <taxon>Bacillati</taxon>
        <taxon>Bacillota</taxon>
        <taxon>Bacilli</taxon>
        <taxon>Bacillales</taxon>
        <taxon>Bacillaceae</taxon>
        <taxon>Thalassobacillus</taxon>
    </lineage>
</organism>
<keyword evidence="1" id="KW-0472">Membrane</keyword>
<keyword evidence="3" id="KW-1185">Reference proteome</keyword>
<gene>
    <name evidence="2" type="ORF">ACFQ2J_13625</name>
</gene>
<proteinExistence type="predicted"/>
<protein>
    <recommendedName>
        <fullName evidence="4">Phage abortive infection protein</fullName>
    </recommendedName>
</protein>
<sequence length="434" mass="50410">MKKIPKVPYRYIFIVFGAALSFFICYFIFPFKDTAEFIQFTTTVTGLIVSFSAFIFAMKTYLSIDSVNVITQMDGNVLENENYVTSFTSLLRVYDMETSKKVGDEIFKQLEDRFSKESKTAIEFATHLQYFIDIIVFFPYLFNAADENRQRNIDKMDHVLELIDQRKQAFLAVSTGNLILIDETVKLIKSITTYQQLTHRNDKQVTSTLLDVRGTMLKNSVTQTVYYNYLGLYYNKKANGILRRKYDMDNLDFFSTEGALKVKQTIHTQLSSEDLELFILYLNEAKYAFHQALENGHKDVMWEGFIKYNDARSTYLLQQTSVTYEGEDWQSIMNDALVARNRLNILISDILERETPSHLQESFNFEYHLASLAKINLLIAEKQDITDSLGQLKYAYPSYEGLEKDPLLETSFEGKFDKINAYQQEIRSSLTALQ</sequence>
<evidence type="ECO:0000313" key="2">
    <source>
        <dbReference type="EMBL" id="MFD1020222.1"/>
    </source>
</evidence>